<gene>
    <name evidence="1" type="ORF">HMPREF0293_0617</name>
</gene>
<keyword evidence="2" id="KW-1185">Reference proteome</keyword>
<evidence type="ECO:0000313" key="2">
    <source>
        <dbReference type="Proteomes" id="UP000006237"/>
    </source>
</evidence>
<comment type="caution">
    <text evidence="1">The sequence shown here is derived from an EMBL/GenBank/DDBJ whole genome shotgun (WGS) entry which is preliminary data.</text>
</comment>
<reference evidence="1 2" key="1">
    <citation type="submission" date="2009-01" db="EMBL/GenBank/DDBJ databases">
        <authorList>
            <person name="Qin X."/>
            <person name="Bachman B."/>
            <person name="Battles P."/>
            <person name="Bell A."/>
            <person name="Bess C."/>
            <person name="Bickham C."/>
            <person name="Chaboub L."/>
            <person name="Chen D."/>
            <person name="Coyle M."/>
            <person name="Deiros D.R."/>
            <person name="Dinh H."/>
            <person name="Forbes L."/>
            <person name="Fowler G."/>
            <person name="Francisco L."/>
            <person name="Fu Q."/>
            <person name="Gubbala S."/>
            <person name="Hale W."/>
            <person name="Han Y."/>
            <person name="Hemphill L."/>
            <person name="Highlander S.K."/>
            <person name="Hirani K."/>
            <person name="Hogues M."/>
            <person name="Jackson L."/>
            <person name="Jakkamsetti A."/>
            <person name="Javaid M."/>
            <person name="Jiang H."/>
            <person name="Korchina V."/>
            <person name="Kovar C."/>
            <person name="Lara F."/>
            <person name="Lee S."/>
            <person name="Mata R."/>
            <person name="Mathew T."/>
            <person name="Moen C."/>
            <person name="Morales K."/>
            <person name="Munidasa M."/>
            <person name="Nazareth L."/>
            <person name="Ngo R."/>
            <person name="Nguyen L."/>
            <person name="Okwuonu G."/>
            <person name="Ongeri F."/>
            <person name="Patil S."/>
            <person name="Petrosino J."/>
            <person name="Pham C."/>
            <person name="Pham P."/>
            <person name="Pu L.-L."/>
            <person name="Puazo M."/>
            <person name="Raj R."/>
            <person name="Reid J."/>
            <person name="Rouhana J."/>
            <person name="Saada N."/>
            <person name="Shang Y."/>
            <person name="Simmons D."/>
            <person name="Thornton R."/>
            <person name="Warren J."/>
            <person name="Weissenberger G."/>
            <person name="Zhang J."/>
            <person name="Zhang L."/>
            <person name="Zhou C."/>
            <person name="Zhu D."/>
            <person name="Muzny D."/>
            <person name="Worley K."/>
            <person name="Gibbs R."/>
        </authorList>
    </citation>
    <scope>NUCLEOTIDE SEQUENCE [LARGE SCALE GENOMIC DNA]</scope>
    <source>
        <strain evidence="1 2">ATCC 51866</strain>
    </source>
</reference>
<sequence length="86" mass="8851">MGDCGTHAVLHAVISTVTDLLRTLPGAIPLAGPLTNAFSHAFACRRSPFRFSGTLRWASVEVAVCNVPLVGVMKAGLELSCEGAGG</sequence>
<proteinExistence type="predicted"/>
<dbReference type="Proteomes" id="UP000006237">
    <property type="component" value="Unassembled WGS sequence"/>
</dbReference>
<protein>
    <submittedName>
        <fullName evidence="1">Uncharacterized protein</fullName>
    </submittedName>
</protein>
<name>A0ABP2DV13_9CORY</name>
<accession>A0ABP2DV13</accession>
<dbReference type="EMBL" id="ACHF01000020">
    <property type="protein sequence ID" value="EEI63821.1"/>
    <property type="molecule type" value="Genomic_DNA"/>
</dbReference>
<evidence type="ECO:0000313" key="1">
    <source>
        <dbReference type="EMBL" id="EEI63821.1"/>
    </source>
</evidence>
<organism evidence="1 2">
    <name type="scientific">Corynebacterium glucuronolyticum ATCC 51866</name>
    <dbReference type="NCBI Taxonomy" id="548478"/>
    <lineage>
        <taxon>Bacteria</taxon>
        <taxon>Bacillati</taxon>
        <taxon>Actinomycetota</taxon>
        <taxon>Actinomycetes</taxon>
        <taxon>Mycobacteriales</taxon>
        <taxon>Corynebacteriaceae</taxon>
        <taxon>Corynebacterium</taxon>
    </lineage>
</organism>